<dbReference type="EMBL" id="SAVB01000025">
    <property type="protein sequence ID" value="RWR45219.1"/>
    <property type="molecule type" value="Genomic_DNA"/>
</dbReference>
<dbReference type="Proteomes" id="UP000286594">
    <property type="component" value="Unassembled WGS sequence"/>
</dbReference>
<organism evidence="1 2">
    <name type="scientific">Paenirhodobacter ferrireducens</name>
    <dbReference type="NCBI Taxonomy" id="1215032"/>
    <lineage>
        <taxon>Bacteria</taxon>
        <taxon>Pseudomonadati</taxon>
        <taxon>Pseudomonadota</taxon>
        <taxon>Alphaproteobacteria</taxon>
        <taxon>Rhodobacterales</taxon>
        <taxon>Rhodobacter group</taxon>
        <taxon>Paenirhodobacter</taxon>
    </lineage>
</organism>
<evidence type="ECO:0000313" key="2">
    <source>
        <dbReference type="Proteomes" id="UP000286594"/>
    </source>
</evidence>
<gene>
    <name evidence="1" type="ORF">EOW65_16715</name>
</gene>
<name>A0A443L7N6_9RHOB</name>
<comment type="caution">
    <text evidence="1">The sequence shown here is derived from an EMBL/GenBank/DDBJ whole genome shotgun (WGS) entry which is preliminary data.</text>
</comment>
<dbReference type="AlphaFoldDB" id="A0A443L7N6"/>
<accession>A0A443L7N6</accession>
<keyword evidence="2" id="KW-1185">Reference proteome</keyword>
<protein>
    <submittedName>
        <fullName evidence="1">Uncharacterized protein</fullName>
    </submittedName>
</protein>
<sequence>MSTIAAAVDRYLSYLSDLHELSRAAVAQASENAVRELVAKSYAVVSFAEQAEAEVERLRVRAEPVAWLCEDQTFKGEYHFERKAERAAFFESEGDWTVTPLYASVTDRPVPEVRADVATARAALTEIARISAGPIRRIALDALEKMETD</sequence>
<reference evidence="1 2" key="1">
    <citation type="submission" date="2019-01" db="EMBL/GenBank/DDBJ databases">
        <title>Sinorhodobacter populi sp. nov. isolated from the symptomatic bark tissue of Populus euramericana canker.</title>
        <authorList>
            <person name="Xu G."/>
        </authorList>
    </citation>
    <scope>NUCLEOTIDE SEQUENCE [LARGE SCALE GENOMIC DNA]</scope>
    <source>
        <strain evidence="1 2">CCTCC AB2012026</strain>
    </source>
</reference>
<proteinExistence type="predicted"/>
<dbReference type="RefSeq" id="WP_128151380.1">
    <property type="nucleotide sequence ID" value="NZ_SAVB01000025.1"/>
</dbReference>
<evidence type="ECO:0000313" key="1">
    <source>
        <dbReference type="EMBL" id="RWR45219.1"/>
    </source>
</evidence>